<keyword evidence="1" id="KW-0805">Transcription regulation</keyword>
<dbReference type="RefSeq" id="WP_344432754.1">
    <property type="nucleotide sequence ID" value="NZ_BAAASL010000001.1"/>
</dbReference>
<evidence type="ECO:0000313" key="6">
    <source>
        <dbReference type="EMBL" id="GAA2707864.1"/>
    </source>
</evidence>
<proteinExistence type="predicted"/>
<evidence type="ECO:0000259" key="5">
    <source>
        <dbReference type="PROSITE" id="PS50977"/>
    </source>
</evidence>
<feature type="domain" description="HTH tetR-type" evidence="5">
    <location>
        <begin position="8"/>
        <end position="68"/>
    </location>
</feature>
<dbReference type="Gene3D" id="1.10.357.10">
    <property type="entry name" value="Tetracycline Repressor, domain 2"/>
    <property type="match status" value="1"/>
</dbReference>
<dbReference type="PRINTS" id="PR00455">
    <property type="entry name" value="HTHTETR"/>
</dbReference>
<dbReference type="SUPFAM" id="SSF46689">
    <property type="entry name" value="Homeodomain-like"/>
    <property type="match status" value="1"/>
</dbReference>
<dbReference type="SUPFAM" id="SSF48498">
    <property type="entry name" value="Tetracyclin repressor-like, C-terminal domain"/>
    <property type="match status" value="1"/>
</dbReference>
<organism evidence="6 7">
    <name type="scientific">Streptomyces luteosporeus</name>
    <dbReference type="NCBI Taxonomy" id="173856"/>
    <lineage>
        <taxon>Bacteria</taxon>
        <taxon>Bacillati</taxon>
        <taxon>Actinomycetota</taxon>
        <taxon>Actinomycetes</taxon>
        <taxon>Kitasatosporales</taxon>
        <taxon>Streptomycetaceae</taxon>
        <taxon>Streptomyces</taxon>
    </lineage>
</organism>
<dbReference type="InterPro" id="IPR050109">
    <property type="entry name" value="HTH-type_TetR-like_transc_reg"/>
</dbReference>
<dbReference type="InterPro" id="IPR001647">
    <property type="entry name" value="HTH_TetR"/>
</dbReference>
<feature type="DNA-binding region" description="H-T-H motif" evidence="4">
    <location>
        <begin position="31"/>
        <end position="50"/>
    </location>
</feature>
<name>A0ABN3TJT1_9ACTN</name>
<dbReference type="PANTHER" id="PTHR30055:SF234">
    <property type="entry name" value="HTH-TYPE TRANSCRIPTIONAL REGULATOR BETI"/>
    <property type="match status" value="1"/>
</dbReference>
<keyword evidence="3" id="KW-0804">Transcription</keyword>
<dbReference type="Gene3D" id="1.10.10.60">
    <property type="entry name" value="Homeodomain-like"/>
    <property type="match status" value="1"/>
</dbReference>
<evidence type="ECO:0000256" key="2">
    <source>
        <dbReference type="ARBA" id="ARBA00023125"/>
    </source>
</evidence>
<dbReference type="InterPro" id="IPR036271">
    <property type="entry name" value="Tet_transcr_reg_TetR-rel_C_sf"/>
</dbReference>
<sequence>MKRKERAAETEAALKAAAKRVFAERGYLATKITDITAEAGRAAGSFYNHFGSKEALLEALMADMAAESDTVAAEPGHLKDFTDPEAVRQHVAAYIRHYREHVVTIRAVQQAALVNEEFAATVDRRAAAEANDILDHVTAVTDAGRSLPGPPELAVRMAFGLVHTFLQSWRQQFDALTDDEVTEALTRFVYRGLNGCDYA</sequence>
<comment type="caution">
    <text evidence="6">The sequence shown here is derived from an EMBL/GenBank/DDBJ whole genome shotgun (WGS) entry which is preliminary data.</text>
</comment>
<dbReference type="Pfam" id="PF00440">
    <property type="entry name" value="TetR_N"/>
    <property type="match status" value="1"/>
</dbReference>
<accession>A0ABN3TJT1</accession>
<dbReference type="Proteomes" id="UP001500886">
    <property type="component" value="Unassembled WGS sequence"/>
</dbReference>
<evidence type="ECO:0000256" key="1">
    <source>
        <dbReference type="ARBA" id="ARBA00023015"/>
    </source>
</evidence>
<keyword evidence="2 4" id="KW-0238">DNA-binding</keyword>
<dbReference type="PROSITE" id="PS50977">
    <property type="entry name" value="HTH_TETR_2"/>
    <property type="match status" value="1"/>
</dbReference>
<evidence type="ECO:0000256" key="3">
    <source>
        <dbReference type="ARBA" id="ARBA00023163"/>
    </source>
</evidence>
<evidence type="ECO:0000256" key="4">
    <source>
        <dbReference type="PROSITE-ProRule" id="PRU00335"/>
    </source>
</evidence>
<dbReference type="EMBL" id="BAAASL010000001">
    <property type="protein sequence ID" value="GAA2707864.1"/>
    <property type="molecule type" value="Genomic_DNA"/>
</dbReference>
<dbReference type="PANTHER" id="PTHR30055">
    <property type="entry name" value="HTH-TYPE TRANSCRIPTIONAL REGULATOR RUTR"/>
    <property type="match status" value="1"/>
</dbReference>
<dbReference type="InterPro" id="IPR009057">
    <property type="entry name" value="Homeodomain-like_sf"/>
</dbReference>
<gene>
    <name evidence="6" type="ORF">GCM10010315_03250</name>
</gene>
<reference evidence="6 7" key="1">
    <citation type="journal article" date="2019" name="Int. J. Syst. Evol. Microbiol.">
        <title>The Global Catalogue of Microorganisms (GCM) 10K type strain sequencing project: providing services to taxonomists for standard genome sequencing and annotation.</title>
        <authorList>
            <consortium name="The Broad Institute Genomics Platform"/>
            <consortium name="The Broad Institute Genome Sequencing Center for Infectious Disease"/>
            <person name="Wu L."/>
            <person name="Ma J."/>
        </authorList>
    </citation>
    <scope>NUCLEOTIDE SEQUENCE [LARGE SCALE GENOMIC DNA]</scope>
    <source>
        <strain evidence="6 7">JCM 4542</strain>
    </source>
</reference>
<evidence type="ECO:0000313" key="7">
    <source>
        <dbReference type="Proteomes" id="UP001500886"/>
    </source>
</evidence>
<keyword evidence="7" id="KW-1185">Reference proteome</keyword>
<protein>
    <submittedName>
        <fullName evidence="6">TetR/AcrR family transcriptional regulator</fullName>
    </submittedName>
</protein>